<dbReference type="PROSITE" id="PS52016">
    <property type="entry name" value="TONB_DEPENDENT_REC_3"/>
    <property type="match status" value="1"/>
</dbReference>
<keyword evidence="5" id="KW-0410">Iron transport</keyword>
<evidence type="ECO:0000256" key="4">
    <source>
        <dbReference type="ARBA" id="ARBA00022452"/>
    </source>
</evidence>
<name>A0A1M6AEQ5_9FLAO</name>
<evidence type="ECO:0000259" key="18">
    <source>
        <dbReference type="Pfam" id="PF07715"/>
    </source>
</evidence>
<dbReference type="InterPro" id="IPR012910">
    <property type="entry name" value="Plug_dom"/>
</dbReference>
<dbReference type="PANTHER" id="PTHR32552">
    <property type="entry name" value="FERRICHROME IRON RECEPTOR-RELATED"/>
    <property type="match status" value="1"/>
</dbReference>
<dbReference type="PANTHER" id="PTHR32552:SF68">
    <property type="entry name" value="FERRICHROME OUTER MEMBRANE TRANSPORTER_PHAGE RECEPTOR"/>
    <property type="match status" value="1"/>
</dbReference>
<evidence type="ECO:0000256" key="5">
    <source>
        <dbReference type="ARBA" id="ARBA00022496"/>
    </source>
</evidence>
<dbReference type="AlphaFoldDB" id="A0A1M6AEQ5"/>
<evidence type="ECO:0000313" key="20">
    <source>
        <dbReference type="Proteomes" id="UP000184231"/>
    </source>
</evidence>
<dbReference type="SUPFAM" id="SSF56935">
    <property type="entry name" value="Porins"/>
    <property type="match status" value="1"/>
</dbReference>
<keyword evidence="6 14" id="KW-0812">Transmembrane</keyword>
<dbReference type="CDD" id="cd01347">
    <property type="entry name" value="ligand_gated_channel"/>
    <property type="match status" value="1"/>
</dbReference>
<evidence type="ECO:0000313" key="19">
    <source>
        <dbReference type="EMBL" id="SHI34897.1"/>
    </source>
</evidence>
<keyword evidence="8" id="KW-0408">Iron</keyword>
<evidence type="ECO:0000259" key="17">
    <source>
        <dbReference type="Pfam" id="PF00593"/>
    </source>
</evidence>
<dbReference type="InterPro" id="IPR039426">
    <property type="entry name" value="TonB-dep_rcpt-like"/>
</dbReference>
<keyword evidence="4 14" id="KW-1134">Transmembrane beta strand</keyword>
<accession>A0A1M6AEQ5</accession>
<evidence type="ECO:0000256" key="10">
    <source>
        <dbReference type="ARBA" id="ARBA00023077"/>
    </source>
</evidence>
<proteinExistence type="inferred from homology"/>
<keyword evidence="13 14" id="KW-0998">Cell outer membrane</keyword>
<keyword evidence="12" id="KW-0675">Receptor</keyword>
<dbReference type="InterPro" id="IPR037066">
    <property type="entry name" value="Plug_dom_sf"/>
</dbReference>
<feature type="domain" description="TonB-dependent receptor plug" evidence="18">
    <location>
        <begin position="132"/>
        <end position="224"/>
    </location>
</feature>
<dbReference type="GO" id="GO:0038023">
    <property type="term" value="F:signaling receptor activity"/>
    <property type="evidence" value="ECO:0007669"/>
    <property type="project" value="InterPro"/>
</dbReference>
<evidence type="ECO:0000256" key="3">
    <source>
        <dbReference type="ARBA" id="ARBA00022448"/>
    </source>
</evidence>
<dbReference type="Gene3D" id="2.60.40.1120">
    <property type="entry name" value="Carboxypeptidase-like, regulatory domain"/>
    <property type="match status" value="1"/>
</dbReference>
<dbReference type="OrthoDB" id="9775095at2"/>
<protein>
    <submittedName>
        <fullName evidence="19">Iron complex outermembrane recepter protein</fullName>
    </submittedName>
</protein>
<dbReference type="NCBIfam" id="TIGR01783">
    <property type="entry name" value="TonB-siderophor"/>
    <property type="match status" value="1"/>
</dbReference>
<evidence type="ECO:0000256" key="1">
    <source>
        <dbReference type="ARBA" id="ARBA00004571"/>
    </source>
</evidence>
<evidence type="ECO:0000256" key="8">
    <source>
        <dbReference type="ARBA" id="ARBA00023004"/>
    </source>
</evidence>
<dbReference type="Gene3D" id="2.170.130.10">
    <property type="entry name" value="TonB-dependent receptor, plug domain"/>
    <property type="match status" value="1"/>
</dbReference>
<reference evidence="19 20" key="1">
    <citation type="submission" date="2016-11" db="EMBL/GenBank/DDBJ databases">
        <authorList>
            <person name="Jaros S."/>
            <person name="Januszkiewicz K."/>
            <person name="Wedrychowicz H."/>
        </authorList>
    </citation>
    <scope>NUCLEOTIDE SEQUENCE [LARGE SCALE GENOMIC DNA]</scope>
    <source>
        <strain evidence="19 20">CGMCC 1.8863</strain>
    </source>
</reference>
<dbReference type="EMBL" id="FQYX01000001">
    <property type="protein sequence ID" value="SHI34897.1"/>
    <property type="molecule type" value="Genomic_DNA"/>
</dbReference>
<dbReference type="InterPro" id="IPR000531">
    <property type="entry name" value="Beta-barrel_TonB"/>
</dbReference>
<keyword evidence="20" id="KW-1185">Reference proteome</keyword>
<dbReference type="GO" id="GO:0009279">
    <property type="term" value="C:cell outer membrane"/>
    <property type="evidence" value="ECO:0007669"/>
    <property type="project" value="UniProtKB-SubCell"/>
</dbReference>
<gene>
    <name evidence="19" type="ORF">SAMN04487911_101193</name>
</gene>
<dbReference type="Pfam" id="PF07715">
    <property type="entry name" value="Plug"/>
    <property type="match status" value="1"/>
</dbReference>
<evidence type="ECO:0000256" key="11">
    <source>
        <dbReference type="ARBA" id="ARBA00023136"/>
    </source>
</evidence>
<dbReference type="Proteomes" id="UP000184231">
    <property type="component" value="Unassembled WGS sequence"/>
</dbReference>
<evidence type="ECO:0000256" key="14">
    <source>
        <dbReference type="PROSITE-ProRule" id="PRU01360"/>
    </source>
</evidence>
<dbReference type="InterPro" id="IPR036942">
    <property type="entry name" value="Beta-barrel_TonB_sf"/>
</dbReference>
<comment type="similarity">
    <text evidence="2 14 15">Belongs to the TonB-dependent receptor family.</text>
</comment>
<evidence type="ECO:0000256" key="9">
    <source>
        <dbReference type="ARBA" id="ARBA00023065"/>
    </source>
</evidence>
<feature type="signal peptide" evidence="16">
    <location>
        <begin position="1"/>
        <end position="19"/>
    </location>
</feature>
<keyword evidence="9" id="KW-0406">Ion transport</keyword>
<sequence length="794" mass="88251">MYNKSIFLLIALCLHFGYAQEGKITGKVFNERQDAVSYASVILESAAIGTAADENGNFAINHLKPGEYTLKVSSVGYQAYTKNIILKENESIAIEVHLKDGMQLDQVEVFGNRYEHPDKIEALTRLPLAPYEQIQSISIISDKLIEQQGNLTISDATKNVPGVYTFATYGNKRESMSSRGFRGIPILKNGVRVHSDFRGVGILTDMQGVDNIQVLKGATAITQGVATDLGSPGGVINIVTKTPVYQFGGNTALRVGSFGQARTTFDVYGPLDEHKNLAFRINGALERADGFRKGISSERFYINPSLEWRVDDKTKLSFEMDYMDDSRTPDLGTVNLNESDINAIYDMPYEQFLGYKNDKAITQNASYAVRFSRNLSDKLSLKAAFYKSSLDLDDKGASLGNVINDADGNPQYELRKRGYAVSTRSDDNSVLQFDLVGDKLKTGNISHTFQVGFDYRTTAFNTFNQSVSTVDTINVFTGINNSLPGALAFGAAKEAGASSRSIGFVAQDVISFNSWLKTFLGVRYSSTQSSTATETTNSNAFNPLFGLVLNPVTNLNVFASYTNSSYPRTATRLDVEGRELGNERFDQLEAGIKTNWFDNRLRFNFTFFKINNKNINLAVYDENWVATGFYEKGGNDERKGIEVELTGRILENLELITGYSYIDAQYKEHNAYVYGSSPLNTPKHTFNAYANYGFKGKLNGLSLGAGAYYTGERPINDWSSGAITHEGIVPNQKPFDVAAYTLVNAQASYQLNKHWNFRVLMNNMFDEIGYNAYRTRYINQTDPRNFAGVISYSF</sequence>
<evidence type="ECO:0000256" key="7">
    <source>
        <dbReference type="ARBA" id="ARBA00022729"/>
    </source>
</evidence>
<dbReference type="InterPro" id="IPR010105">
    <property type="entry name" value="TonB_sidphr_rcpt"/>
</dbReference>
<keyword evidence="10 15" id="KW-0798">TonB box</keyword>
<feature type="domain" description="TonB-dependent receptor-like beta-barrel" evidence="17">
    <location>
        <begin position="308"/>
        <end position="763"/>
    </location>
</feature>
<dbReference type="Pfam" id="PF00593">
    <property type="entry name" value="TonB_dep_Rec_b-barrel"/>
    <property type="match status" value="1"/>
</dbReference>
<dbReference type="STRING" id="558155.SAMN04487911_101193"/>
<evidence type="ECO:0000256" key="15">
    <source>
        <dbReference type="RuleBase" id="RU003357"/>
    </source>
</evidence>
<evidence type="ECO:0000256" key="6">
    <source>
        <dbReference type="ARBA" id="ARBA00022692"/>
    </source>
</evidence>
<evidence type="ECO:0000256" key="2">
    <source>
        <dbReference type="ARBA" id="ARBA00009810"/>
    </source>
</evidence>
<evidence type="ECO:0000256" key="16">
    <source>
        <dbReference type="SAM" id="SignalP"/>
    </source>
</evidence>
<comment type="subcellular location">
    <subcellularLocation>
        <location evidence="1 14">Cell outer membrane</location>
        <topology evidence="1 14">Multi-pass membrane protein</topology>
    </subcellularLocation>
</comment>
<dbReference type="InterPro" id="IPR013784">
    <property type="entry name" value="Carb-bd-like_fold"/>
</dbReference>
<dbReference type="GO" id="GO:0015891">
    <property type="term" value="P:siderophore transport"/>
    <property type="evidence" value="ECO:0007669"/>
    <property type="project" value="InterPro"/>
</dbReference>
<dbReference type="Pfam" id="PF13715">
    <property type="entry name" value="CarbopepD_reg_2"/>
    <property type="match status" value="1"/>
</dbReference>
<dbReference type="GO" id="GO:0030246">
    <property type="term" value="F:carbohydrate binding"/>
    <property type="evidence" value="ECO:0007669"/>
    <property type="project" value="InterPro"/>
</dbReference>
<dbReference type="RefSeq" id="WP_072762756.1">
    <property type="nucleotide sequence ID" value="NZ_FQYX01000001.1"/>
</dbReference>
<dbReference type="Gene3D" id="2.40.170.20">
    <property type="entry name" value="TonB-dependent receptor, beta-barrel domain"/>
    <property type="match status" value="1"/>
</dbReference>
<feature type="chain" id="PRO_5012703024" evidence="16">
    <location>
        <begin position="20"/>
        <end position="794"/>
    </location>
</feature>
<organism evidence="19 20">
    <name type="scientific">Arenibacter nanhaiticus</name>
    <dbReference type="NCBI Taxonomy" id="558155"/>
    <lineage>
        <taxon>Bacteria</taxon>
        <taxon>Pseudomonadati</taxon>
        <taxon>Bacteroidota</taxon>
        <taxon>Flavobacteriia</taxon>
        <taxon>Flavobacteriales</taxon>
        <taxon>Flavobacteriaceae</taxon>
        <taxon>Arenibacter</taxon>
    </lineage>
</organism>
<evidence type="ECO:0000256" key="13">
    <source>
        <dbReference type="ARBA" id="ARBA00023237"/>
    </source>
</evidence>
<keyword evidence="3 14" id="KW-0813">Transport</keyword>
<keyword evidence="7 16" id="KW-0732">Signal</keyword>
<dbReference type="SUPFAM" id="SSF49452">
    <property type="entry name" value="Starch-binding domain-like"/>
    <property type="match status" value="1"/>
</dbReference>
<evidence type="ECO:0000256" key="12">
    <source>
        <dbReference type="ARBA" id="ARBA00023170"/>
    </source>
</evidence>
<dbReference type="GO" id="GO:0015344">
    <property type="term" value="F:siderophore uptake transmembrane transporter activity"/>
    <property type="evidence" value="ECO:0007669"/>
    <property type="project" value="TreeGrafter"/>
</dbReference>
<keyword evidence="11 14" id="KW-0472">Membrane</keyword>